<organism evidence="1 2">
    <name type="scientific">Thioclava pacifica DSM 10166</name>
    <dbReference type="NCBI Taxonomy" id="1353537"/>
    <lineage>
        <taxon>Bacteria</taxon>
        <taxon>Pseudomonadati</taxon>
        <taxon>Pseudomonadota</taxon>
        <taxon>Alphaproteobacteria</taxon>
        <taxon>Rhodobacterales</taxon>
        <taxon>Paracoccaceae</taxon>
        <taxon>Thioclava</taxon>
    </lineage>
</organism>
<evidence type="ECO:0000313" key="1">
    <source>
        <dbReference type="EMBL" id="KEO52764.1"/>
    </source>
</evidence>
<dbReference type="GO" id="GO:0006281">
    <property type="term" value="P:DNA repair"/>
    <property type="evidence" value="ECO:0007669"/>
    <property type="project" value="TreeGrafter"/>
</dbReference>
<dbReference type="Proteomes" id="UP000027432">
    <property type="component" value="Unassembled WGS sequence"/>
</dbReference>
<evidence type="ECO:0008006" key="3">
    <source>
        <dbReference type="Google" id="ProtNLM"/>
    </source>
</evidence>
<dbReference type="Gene3D" id="1.10.150.240">
    <property type="entry name" value="Putative phosphatase, domain 2"/>
    <property type="match status" value="1"/>
</dbReference>
<keyword evidence="2" id="KW-1185">Reference proteome</keyword>
<dbReference type="SFLD" id="SFLDG01129">
    <property type="entry name" value="C1.5:_HAD__Beta-PGM__Phosphata"/>
    <property type="match status" value="1"/>
</dbReference>
<gene>
    <name evidence="1" type="ORF">TP2_07435</name>
</gene>
<dbReference type="eggNOG" id="COG0546">
    <property type="taxonomic scope" value="Bacteria"/>
</dbReference>
<dbReference type="NCBIfam" id="TIGR01509">
    <property type="entry name" value="HAD-SF-IA-v3"/>
    <property type="match status" value="1"/>
</dbReference>
<dbReference type="EMBL" id="AUND01000023">
    <property type="protein sequence ID" value="KEO52764.1"/>
    <property type="molecule type" value="Genomic_DNA"/>
</dbReference>
<sequence length="221" mass="23203">MKLAIFDVDGTISDSQTHITHAMTLGFEAAGLPAPPASSVLQIVGLSLPLAVARLAPELDAATQEQIVEGYKQSYFTQRAASPAPLYPGAAELLRKLAARDDMLLAVATGKSRRGLRALLTHHGLEGLFISAQTADDHPSKPHPSMIGAALADAGVSAADAVMIGDTTFDIEMGRSAGVATIGVRWGYHPHAELEAAGAHRMVSDFEALEAALLELWEMSA</sequence>
<protein>
    <recommendedName>
        <fullName evidence="3">HAD family hydrolase</fullName>
    </recommendedName>
</protein>
<accession>A0A074J869</accession>
<dbReference type="SFLD" id="SFLDS00003">
    <property type="entry name" value="Haloacid_Dehalogenase"/>
    <property type="match status" value="1"/>
</dbReference>
<dbReference type="InterPro" id="IPR050155">
    <property type="entry name" value="HAD-like_hydrolase_sf"/>
</dbReference>
<evidence type="ECO:0000313" key="2">
    <source>
        <dbReference type="Proteomes" id="UP000027432"/>
    </source>
</evidence>
<name>A0A074J869_9RHOB</name>
<dbReference type="SUPFAM" id="SSF56784">
    <property type="entry name" value="HAD-like"/>
    <property type="match status" value="1"/>
</dbReference>
<dbReference type="STRING" id="1353537.TP2_07435"/>
<dbReference type="NCBIfam" id="TIGR01549">
    <property type="entry name" value="HAD-SF-IA-v1"/>
    <property type="match status" value="1"/>
</dbReference>
<dbReference type="InterPro" id="IPR006439">
    <property type="entry name" value="HAD-SF_hydro_IA"/>
</dbReference>
<dbReference type="AlphaFoldDB" id="A0A074J869"/>
<dbReference type="RefSeq" id="WP_038076928.1">
    <property type="nucleotide sequence ID" value="NZ_AUND01000023.1"/>
</dbReference>
<dbReference type="GO" id="GO:0008967">
    <property type="term" value="F:phosphoglycolate phosphatase activity"/>
    <property type="evidence" value="ECO:0007669"/>
    <property type="project" value="TreeGrafter"/>
</dbReference>
<comment type="caution">
    <text evidence="1">The sequence shown here is derived from an EMBL/GenBank/DDBJ whole genome shotgun (WGS) entry which is preliminary data.</text>
</comment>
<dbReference type="OrthoDB" id="9793014at2"/>
<dbReference type="InterPro" id="IPR041492">
    <property type="entry name" value="HAD_2"/>
</dbReference>
<dbReference type="Pfam" id="PF13419">
    <property type="entry name" value="HAD_2"/>
    <property type="match status" value="1"/>
</dbReference>
<dbReference type="PANTHER" id="PTHR43434">
    <property type="entry name" value="PHOSPHOGLYCOLATE PHOSPHATASE"/>
    <property type="match status" value="1"/>
</dbReference>
<dbReference type="InterPro" id="IPR036412">
    <property type="entry name" value="HAD-like_sf"/>
</dbReference>
<reference evidence="1 2" key="1">
    <citation type="submission" date="2013-07" db="EMBL/GenBank/DDBJ databases">
        <title>Thioclava pacifica DSM 10166 Genome Sequencing.</title>
        <authorList>
            <person name="Lai Q."/>
            <person name="Shao Z."/>
        </authorList>
    </citation>
    <scope>NUCLEOTIDE SEQUENCE [LARGE SCALE GENOMIC DNA]</scope>
    <source>
        <strain evidence="1 2">DSM 10166</strain>
    </source>
</reference>
<dbReference type="GO" id="GO:0005829">
    <property type="term" value="C:cytosol"/>
    <property type="evidence" value="ECO:0007669"/>
    <property type="project" value="TreeGrafter"/>
</dbReference>
<proteinExistence type="predicted"/>
<dbReference type="SFLD" id="SFLDG01135">
    <property type="entry name" value="C1.5.6:_HAD__Beta-PGM__Phospha"/>
    <property type="match status" value="1"/>
</dbReference>
<dbReference type="InterPro" id="IPR023214">
    <property type="entry name" value="HAD_sf"/>
</dbReference>
<dbReference type="InterPro" id="IPR023198">
    <property type="entry name" value="PGP-like_dom2"/>
</dbReference>
<dbReference type="PANTHER" id="PTHR43434:SF24">
    <property type="entry name" value="HYDROLASE-RELATED"/>
    <property type="match status" value="1"/>
</dbReference>
<dbReference type="Gene3D" id="3.40.50.1000">
    <property type="entry name" value="HAD superfamily/HAD-like"/>
    <property type="match status" value="1"/>
</dbReference>